<sequence>MASGSDVDDNDPNHKRQRFTTTGTLKSPPSLQAPPLPTLSLDLIEEILCRLPVKLLLQFRCLNKSFKSLISDSKFAKKHLRLSTKRHHLMVSSTNNSDELVLFDSPIASDFPTSTLPLTQISYPNCFKTGYWTSCSCDGIFCLTMRDHSSAILWNPSLRTFKILPPLDNKPLLSAYSFGYDKFIHNYKVIAMSFFTEKCEVSVLTLGMDSWRRIQDFPSSGLVRGLGIFVAGTVNWLPLDNLIVSLDLKKELYQKIPQPPLVDLKKGIWTLGALKDCLCIYGSSDDIVFLDIWITKEYRNKASWTKLYCVPHMGIGGICAYTKTMYFFENDRLLVGFYELGSSKFKVVVYDSKNGTFMSPKNQNFNSWTHTEVYIESLISPCS</sequence>
<evidence type="ECO:0000256" key="1">
    <source>
        <dbReference type="SAM" id="MobiDB-lite"/>
    </source>
</evidence>
<feature type="compositionally biased region" description="Polar residues" evidence="1">
    <location>
        <begin position="19"/>
        <end position="30"/>
    </location>
</feature>
<organism evidence="3 4">
    <name type="scientific">Trifolium subterraneum</name>
    <name type="common">Subterranean clover</name>
    <dbReference type="NCBI Taxonomy" id="3900"/>
    <lineage>
        <taxon>Eukaryota</taxon>
        <taxon>Viridiplantae</taxon>
        <taxon>Streptophyta</taxon>
        <taxon>Embryophyta</taxon>
        <taxon>Tracheophyta</taxon>
        <taxon>Spermatophyta</taxon>
        <taxon>Magnoliopsida</taxon>
        <taxon>eudicotyledons</taxon>
        <taxon>Gunneridae</taxon>
        <taxon>Pentapetalae</taxon>
        <taxon>rosids</taxon>
        <taxon>fabids</taxon>
        <taxon>Fabales</taxon>
        <taxon>Fabaceae</taxon>
        <taxon>Papilionoideae</taxon>
        <taxon>50 kb inversion clade</taxon>
        <taxon>NPAAA clade</taxon>
        <taxon>Hologalegina</taxon>
        <taxon>IRL clade</taxon>
        <taxon>Trifolieae</taxon>
        <taxon>Trifolium</taxon>
    </lineage>
</organism>
<protein>
    <recommendedName>
        <fullName evidence="2">F-box domain-containing protein</fullName>
    </recommendedName>
</protein>
<reference evidence="4" key="1">
    <citation type="journal article" date="2017" name="Front. Plant Sci.">
        <title>Climate Clever Clovers: New Paradigm to Reduce the Environmental Footprint of Ruminants by Breeding Low Methanogenic Forages Utilizing Haplotype Variation.</title>
        <authorList>
            <person name="Kaur P."/>
            <person name="Appels R."/>
            <person name="Bayer P.E."/>
            <person name="Keeble-Gagnere G."/>
            <person name="Wang J."/>
            <person name="Hirakawa H."/>
            <person name="Shirasawa K."/>
            <person name="Vercoe P."/>
            <person name="Stefanova K."/>
            <person name="Durmic Z."/>
            <person name="Nichols P."/>
            <person name="Revell C."/>
            <person name="Isobe S.N."/>
            <person name="Edwards D."/>
            <person name="Erskine W."/>
        </authorList>
    </citation>
    <scope>NUCLEOTIDE SEQUENCE [LARGE SCALE GENOMIC DNA]</scope>
    <source>
        <strain evidence="4">cv. Daliak</strain>
    </source>
</reference>
<dbReference type="Pfam" id="PF07734">
    <property type="entry name" value="FBA_1"/>
    <property type="match status" value="1"/>
</dbReference>
<dbReference type="InterPro" id="IPR006527">
    <property type="entry name" value="F-box-assoc_dom_typ1"/>
</dbReference>
<evidence type="ECO:0000313" key="3">
    <source>
        <dbReference type="EMBL" id="GAU24893.1"/>
    </source>
</evidence>
<dbReference type="InterPro" id="IPR017451">
    <property type="entry name" value="F-box-assoc_interact_dom"/>
</dbReference>
<dbReference type="Proteomes" id="UP000242715">
    <property type="component" value="Unassembled WGS sequence"/>
</dbReference>
<dbReference type="InterPro" id="IPR001810">
    <property type="entry name" value="F-box_dom"/>
</dbReference>
<gene>
    <name evidence="3" type="ORF">TSUD_116170</name>
</gene>
<dbReference type="PANTHER" id="PTHR31672">
    <property type="entry name" value="BNACNNG10540D PROTEIN"/>
    <property type="match status" value="1"/>
</dbReference>
<dbReference type="AlphaFoldDB" id="A0A2Z6M431"/>
<dbReference type="SUPFAM" id="SSF81383">
    <property type="entry name" value="F-box domain"/>
    <property type="match status" value="1"/>
</dbReference>
<dbReference type="EMBL" id="DF973298">
    <property type="protein sequence ID" value="GAU24893.1"/>
    <property type="molecule type" value="Genomic_DNA"/>
</dbReference>
<evidence type="ECO:0000259" key="2">
    <source>
        <dbReference type="SMART" id="SM00256"/>
    </source>
</evidence>
<evidence type="ECO:0000313" key="4">
    <source>
        <dbReference type="Proteomes" id="UP000242715"/>
    </source>
</evidence>
<dbReference type="InterPro" id="IPR036047">
    <property type="entry name" value="F-box-like_dom_sf"/>
</dbReference>
<keyword evidence="4" id="KW-1185">Reference proteome</keyword>
<dbReference type="SMART" id="SM00256">
    <property type="entry name" value="FBOX"/>
    <property type="match status" value="1"/>
</dbReference>
<accession>A0A2Z6M431</accession>
<feature type="region of interest" description="Disordered" evidence="1">
    <location>
        <begin position="1"/>
        <end position="33"/>
    </location>
</feature>
<name>A0A2Z6M431_TRISU</name>
<dbReference type="PANTHER" id="PTHR31672:SF13">
    <property type="entry name" value="F-BOX PROTEIN CPR30-LIKE"/>
    <property type="match status" value="1"/>
</dbReference>
<feature type="domain" description="F-box" evidence="2">
    <location>
        <begin position="39"/>
        <end position="79"/>
    </location>
</feature>
<dbReference type="Pfam" id="PF00646">
    <property type="entry name" value="F-box"/>
    <property type="match status" value="1"/>
</dbReference>
<proteinExistence type="predicted"/>
<dbReference type="NCBIfam" id="TIGR01640">
    <property type="entry name" value="F_box_assoc_1"/>
    <property type="match status" value="1"/>
</dbReference>
<feature type="compositionally biased region" description="Acidic residues" evidence="1">
    <location>
        <begin position="1"/>
        <end position="10"/>
    </location>
</feature>
<dbReference type="OrthoDB" id="1401582at2759"/>
<dbReference type="InterPro" id="IPR050796">
    <property type="entry name" value="SCF_F-box_component"/>
</dbReference>